<accession>A0A225UVV8</accession>
<evidence type="ECO:0000313" key="3">
    <source>
        <dbReference type="Proteomes" id="UP000198211"/>
    </source>
</evidence>
<sequence length="238" mass="28572">MYVQDLDQQDWDEYAERLTFAINTARDRIRGVTPFYMIHGWDPKSTLEAVIPMGYTRRHDRDPWRYRIQRHYQQAREQVNQRLREAISDRADQHNDIVRPHQVKAGSRVWLYLDRGREGYAKKLVHLWHGPFRVTEKIGEYAVKLEIAGSTYNIFPVVHVSKIKPVREFPDRPVIRLTTQDQDRLDFDEALLPGDNWIQDRDPDEYEVEKLSDMRTGRRTRYDRILREFLVDWCDDAT</sequence>
<keyword evidence="2" id="KW-0548">Nucleotidyltransferase</keyword>
<dbReference type="EMBL" id="NBNE01011305">
    <property type="protein sequence ID" value="OWY96716.1"/>
    <property type="molecule type" value="Genomic_DNA"/>
</dbReference>
<reference evidence="3" key="1">
    <citation type="submission" date="2017-03" db="EMBL/GenBank/DDBJ databases">
        <title>Phytopthora megakarya and P. palmivora, two closely related causual agents of cacao black pod achieved similar genome size and gene model numbers by different mechanisms.</title>
        <authorList>
            <person name="Ali S."/>
            <person name="Shao J."/>
            <person name="Larry D.J."/>
            <person name="Kronmiller B."/>
            <person name="Shen D."/>
            <person name="Strem M.D."/>
            <person name="Melnick R.L."/>
            <person name="Guiltinan M.J."/>
            <person name="Tyler B.M."/>
            <person name="Meinhardt L.W."/>
            <person name="Bailey B.A."/>
        </authorList>
    </citation>
    <scope>NUCLEOTIDE SEQUENCE [LARGE SCALE GENOMIC DNA]</scope>
    <source>
        <strain evidence="3">zdho120</strain>
    </source>
</reference>
<dbReference type="OrthoDB" id="101303at2759"/>
<protein>
    <submittedName>
        <fullName evidence="2">Reverse transcriptase</fullName>
    </submittedName>
</protein>
<name>A0A225UVV8_9STRA</name>
<evidence type="ECO:0000259" key="1">
    <source>
        <dbReference type="Pfam" id="PF24626"/>
    </source>
</evidence>
<evidence type="ECO:0000313" key="2">
    <source>
        <dbReference type="EMBL" id="OWY96716.1"/>
    </source>
</evidence>
<dbReference type="GO" id="GO:0003964">
    <property type="term" value="F:RNA-directed DNA polymerase activity"/>
    <property type="evidence" value="ECO:0007669"/>
    <property type="project" value="UniProtKB-KW"/>
</dbReference>
<comment type="caution">
    <text evidence="2">The sequence shown here is derived from an EMBL/GenBank/DDBJ whole genome shotgun (WGS) entry which is preliminary data.</text>
</comment>
<gene>
    <name evidence="2" type="ORF">PHMEG_00032946</name>
</gene>
<feature type="domain" description="Tf2-1-like SH3-like" evidence="1">
    <location>
        <begin position="109"/>
        <end position="166"/>
    </location>
</feature>
<organism evidence="2 3">
    <name type="scientific">Phytophthora megakarya</name>
    <dbReference type="NCBI Taxonomy" id="4795"/>
    <lineage>
        <taxon>Eukaryota</taxon>
        <taxon>Sar</taxon>
        <taxon>Stramenopiles</taxon>
        <taxon>Oomycota</taxon>
        <taxon>Peronosporomycetes</taxon>
        <taxon>Peronosporales</taxon>
        <taxon>Peronosporaceae</taxon>
        <taxon>Phytophthora</taxon>
    </lineage>
</organism>
<keyword evidence="2" id="KW-0808">Transferase</keyword>
<proteinExistence type="predicted"/>
<dbReference type="InterPro" id="IPR056924">
    <property type="entry name" value="SH3_Tf2-1"/>
</dbReference>
<dbReference type="Pfam" id="PF24626">
    <property type="entry name" value="SH3_Tf2-1"/>
    <property type="match status" value="1"/>
</dbReference>
<keyword evidence="2" id="KW-0695">RNA-directed DNA polymerase</keyword>
<keyword evidence="3" id="KW-1185">Reference proteome</keyword>
<dbReference type="Proteomes" id="UP000198211">
    <property type="component" value="Unassembled WGS sequence"/>
</dbReference>
<dbReference type="AlphaFoldDB" id="A0A225UVV8"/>